<sequence>MAFKKNGHQQQIRAFLDYTYAKENTLAFVESYGLMPVTKDTLAEMTGNDRHADLAPFLYLLPRASFYPLGDTTWDTVSAEIRKNVGTAVKDDPSGWRPSSRSRRWSACPWCRSCP</sequence>
<name>A0ABZ1W2L0_9ACTN</name>
<evidence type="ECO:0000313" key="1">
    <source>
        <dbReference type="EMBL" id="WUS55023.1"/>
    </source>
</evidence>
<organism evidence="1 2">
    <name type="scientific">Kitasatospora herbaricolor</name>
    <dbReference type="NCBI Taxonomy" id="68217"/>
    <lineage>
        <taxon>Bacteria</taxon>
        <taxon>Bacillati</taxon>
        <taxon>Actinomycetota</taxon>
        <taxon>Actinomycetes</taxon>
        <taxon>Kitasatosporales</taxon>
        <taxon>Streptomycetaceae</taxon>
        <taxon>Kitasatospora</taxon>
    </lineage>
</organism>
<dbReference type="Gene3D" id="3.40.190.10">
    <property type="entry name" value="Periplasmic binding protein-like II"/>
    <property type="match status" value="1"/>
</dbReference>
<proteinExistence type="predicted"/>
<reference evidence="1 2" key="1">
    <citation type="submission" date="2022-10" db="EMBL/GenBank/DDBJ databases">
        <title>The complete genomes of actinobacterial strains from the NBC collection.</title>
        <authorList>
            <person name="Joergensen T.S."/>
            <person name="Alvarez Arevalo M."/>
            <person name="Sterndorff E.B."/>
            <person name="Faurdal D."/>
            <person name="Vuksanovic O."/>
            <person name="Mourched A.-S."/>
            <person name="Charusanti P."/>
            <person name="Shaw S."/>
            <person name="Blin K."/>
            <person name="Weber T."/>
        </authorList>
    </citation>
    <scope>NUCLEOTIDE SEQUENCE [LARGE SCALE GENOMIC DNA]</scope>
    <source>
        <strain evidence="1 2">NBC_01247</strain>
    </source>
</reference>
<keyword evidence="2" id="KW-1185">Reference proteome</keyword>
<accession>A0ABZ1W2L0</accession>
<protein>
    <submittedName>
        <fullName evidence="1">Uncharacterized protein</fullName>
    </submittedName>
</protein>
<dbReference type="RefSeq" id="WP_329500419.1">
    <property type="nucleotide sequence ID" value="NZ_CP108460.1"/>
</dbReference>
<dbReference type="EMBL" id="CP108482">
    <property type="protein sequence ID" value="WUS55023.1"/>
    <property type="molecule type" value="Genomic_DNA"/>
</dbReference>
<evidence type="ECO:0000313" key="2">
    <source>
        <dbReference type="Proteomes" id="UP001432014"/>
    </source>
</evidence>
<dbReference type="Proteomes" id="UP001432014">
    <property type="component" value="Chromosome"/>
</dbReference>
<gene>
    <name evidence="1" type="ORF">OG469_05540</name>
</gene>